<evidence type="ECO:0000256" key="1">
    <source>
        <dbReference type="ARBA" id="ARBA00022801"/>
    </source>
</evidence>
<name>A0A1I5KG47_9PSEU</name>
<dbReference type="GO" id="GO:0006581">
    <property type="term" value="P:acetylcholine catabolic process"/>
    <property type="evidence" value="ECO:0007669"/>
    <property type="project" value="TreeGrafter"/>
</dbReference>
<gene>
    <name evidence="4" type="ORF">SAMN05421854_103176</name>
</gene>
<protein>
    <submittedName>
        <fullName evidence="4">Deoxyribonuclease NucA/NucB</fullName>
    </submittedName>
</protein>
<dbReference type="PANTHER" id="PTHR43918:SF4">
    <property type="entry name" value="CARBOXYLIC ESTER HYDROLASE"/>
    <property type="match status" value="1"/>
</dbReference>
<dbReference type="EMBL" id="FOWC01000003">
    <property type="protein sequence ID" value="SFO84012.1"/>
    <property type="molecule type" value="Genomic_DNA"/>
</dbReference>
<dbReference type="InterPro" id="IPR002018">
    <property type="entry name" value="CarbesteraseB"/>
</dbReference>
<dbReference type="GO" id="GO:0019695">
    <property type="term" value="P:choline metabolic process"/>
    <property type="evidence" value="ECO:0007669"/>
    <property type="project" value="TreeGrafter"/>
</dbReference>
<dbReference type="GO" id="GO:0005615">
    <property type="term" value="C:extracellular space"/>
    <property type="evidence" value="ECO:0007669"/>
    <property type="project" value="TreeGrafter"/>
</dbReference>
<dbReference type="Gene3D" id="3.40.50.1820">
    <property type="entry name" value="alpha/beta hydrolase"/>
    <property type="match status" value="1"/>
</dbReference>
<dbReference type="RefSeq" id="WP_167545318.1">
    <property type="nucleotide sequence ID" value="NZ_FOWC01000003.1"/>
</dbReference>
<dbReference type="GO" id="GO:0005886">
    <property type="term" value="C:plasma membrane"/>
    <property type="evidence" value="ECO:0007669"/>
    <property type="project" value="TreeGrafter"/>
</dbReference>
<dbReference type="PANTHER" id="PTHR43918">
    <property type="entry name" value="ACETYLCHOLINESTERASE"/>
    <property type="match status" value="1"/>
</dbReference>
<feature type="domain" description="Carboxylesterase type B" evidence="3">
    <location>
        <begin position="13"/>
        <end position="118"/>
    </location>
</feature>
<reference evidence="5" key="1">
    <citation type="submission" date="2016-10" db="EMBL/GenBank/DDBJ databases">
        <authorList>
            <person name="Varghese N."/>
            <person name="Submissions S."/>
        </authorList>
    </citation>
    <scope>NUCLEOTIDE SEQUENCE [LARGE SCALE GENOMIC DNA]</scope>
    <source>
        <strain evidence="5">DSM 44637</strain>
    </source>
</reference>
<dbReference type="SUPFAM" id="SSF53474">
    <property type="entry name" value="alpha/beta-Hydrolases"/>
    <property type="match status" value="1"/>
</dbReference>
<feature type="region of interest" description="Disordered" evidence="2">
    <location>
        <begin position="178"/>
        <end position="209"/>
    </location>
</feature>
<dbReference type="Pfam" id="PF00135">
    <property type="entry name" value="COesterase"/>
    <property type="match status" value="1"/>
</dbReference>
<dbReference type="InterPro" id="IPR050654">
    <property type="entry name" value="AChE-related_enzymes"/>
</dbReference>
<dbReference type="AlphaFoldDB" id="A0A1I5KG47"/>
<dbReference type="STRING" id="112413.SAMN05421854_103176"/>
<sequence>MPRRLNPRERHVEVKTTAGTIRGALTGRIAAFKGIPYAEAPFGPNLFRPPVRRGSWEGVLECTDYGLRCPQPSSGLFTDRATGEDCLSVNVWAPRGASQLPVLFWIHGGGFLMGSNADPGPNGPHYVIVGQGKYPEAANHVREARMGTSWRGDQPFNRMRPAEVTVDRDGADERRAEAMKQVPQTRPGYDRDECPPAVFQEGGTGSSVKYIDPFDNQGSSIRHQISGLDDGEKVAVVAD</sequence>
<dbReference type="Proteomes" id="UP000199137">
    <property type="component" value="Unassembled WGS sequence"/>
</dbReference>
<proteinExistence type="predicted"/>
<evidence type="ECO:0000313" key="5">
    <source>
        <dbReference type="Proteomes" id="UP000199137"/>
    </source>
</evidence>
<accession>A0A1I5KG47</accession>
<evidence type="ECO:0000259" key="3">
    <source>
        <dbReference type="Pfam" id="PF00135"/>
    </source>
</evidence>
<evidence type="ECO:0000313" key="4">
    <source>
        <dbReference type="EMBL" id="SFO84012.1"/>
    </source>
</evidence>
<evidence type="ECO:0000256" key="2">
    <source>
        <dbReference type="SAM" id="MobiDB-lite"/>
    </source>
</evidence>
<dbReference type="GO" id="GO:0003990">
    <property type="term" value="F:acetylcholinesterase activity"/>
    <property type="evidence" value="ECO:0007669"/>
    <property type="project" value="TreeGrafter"/>
</dbReference>
<keyword evidence="1" id="KW-0378">Hydrolase</keyword>
<organism evidence="4 5">
    <name type="scientific">Amycolatopsis rubida</name>
    <dbReference type="NCBI Taxonomy" id="112413"/>
    <lineage>
        <taxon>Bacteria</taxon>
        <taxon>Bacillati</taxon>
        <taxon>Actinomycetota</taxon>
        <taxon>Actinomycetes</taxon>
        <taxon>Pseudonocardiales</taxon>
        <taxon>Pseudonocardiaceae</taxon>
        <taxon>Amycolatopsis</taxon>
    </lineage>
</organism>
<dbReference type="InterPro" id="IPR029058">
    <property type="entry name" value="AB_hydrolase_fold"/>
</dbReference>